<dbReference type="EMBL" id="LAZR01040726">
    <property type="protein sequence ID" value="KKL13774.1"/>
    <property type="molecule type" value="Genomic_DNA"/>
</dbReference>
<accession>A0A0F9AW12</accession>
<organism evidence="1">
    <name type="scientific">marine sediment metagenome</name>
    <dbReference type="NCBI Taxonomy" id="412755"/>
    <lineage>
        <taxon>unclassified sequences</taxon>
        <taxon>metagenomes</taxon>
        <taxon>ecological metagenomes</taxon>
    </lineage>
</organism>
<feature type="non-terminal residue" evidence="1">
    <location>
        <position position="1"/>
    </location>
</feature>
<sequence>ALADARVDAMIVPVGKGVLICRKV</sequence>
<gene>
    <name evidence="1" type="ORF">LCGC14_2522410</name>
</gene>
<proteinExistence type="predicted"/>
<evidence type="ECO:0000313" key="1">
    <source>
        <dbReference type="EMBL" id="KKL13774.1"/>
    </source>
</evidence>
<reference evidence="1" key="1">
    <citation type="journal article" date="2015" name="Nature">
        <title>Complex archaea that bridge the gap between prokaryotes and eukaryotes.</title>
        <authorList>
            <person name="Spang A."/>
            <person name="Saw J.H."/>
            <person name="Jorgensen S.L."/>
            <person name="Zaremba-Niedzwiedzka K."/>
            <person name="Martijn J."/>
            <person name="Lind A.E."/>
            <person name="van Eijk R."/>
            <person name="Schleper C."/>
            <person name="Guy L."/>
            <person name="Ettema T.J."/>
        </authorList>
    </citation>
    <scope>NUCLEOTIDE SEQUENCE</scope>
</reference>
<name>A0A0F9AW12_9ZZZZ</name>
<comment type="caution">
    <text evidence="1">The sequence shown here is derived from an EMBL/GenBank/DDBJ whole genome shotgun (WGS) entry which is preliminary data.</text>
</comment>
<dbReference type="AlphaFoldDB" id="A0A0F9AW12"/>
<protein>
    <submittedName>
        <fullName evidence="1">Uncharacterized protein</fullName>
    </submittedName>
</protein>